<evidence type="ECO:0000256" key="2">
    <source>
        <dbReference type="ARBA" id="ARBA00022576"/>
    </source>
</evidence>
<dbReference type="NCBIfam" id="TIGR03542">
    <property type="entry name" value="DAPAT_plant"/>
    <property type="match status" value="1"/>
</dbReference>
<organism evidence="7">
    <name type="scientific">Hematodinium sp. SG-2015</name>
    <dbReference type="NCBI Taxonomy" id="1649283"/>
    <lineage>
        <taxon>Eukaryota</taxon>
        <taxon>Sar</taxon>
        <taxon>Alveolata</taxon>
        <taxon>Dinophyceae</taxon>
        <taxon>Syndiniales</taxon>
        <taxon>Syndiniaceae</taxon>
        <taxon>Hematodinium</taxon>
    </lineage>
</organism>
<dbReference type="InterPro" id="IPR019942">
    <property type="entry name" value="DapL/ALD1"/>
</dbReference>
<dbReference type="InterPro" id="IPR015424">
    <property type="entry name" value="PyrdxlP-dep_Trfase"/>
</dbReference>
<comment type="similarity">
    <text evidence="5">Belongs to the class-I pyridoxal-phosphate-dependent aminotransferase family. LL-diaminopimelate aminotransferase subfamily.</text>
</comment>
<dbReference type="Gene3D" id="3.90.1150.10">
    <property type="entry name" value="Aspartate Aminotransferase, domain 1"/>
    <property type="match status" value="1"/>
</dbReference>
<dbReference type="CDD" id="cd00609">
    <property type="entry name" value="AAT_like"/>
    <property type="match status" value="1"/>
</dbReference>
<protein>
    <submittedName>
        <fullName evidence="7">LL-diaminopimelate aminotransferase DapL</fullName>
        <ecNumber evidence="7">2.6.1.83</ecNumber>
    </submittedName>
</protein>
<dbReference type="InterPro" id="IPR015422">
    <property type="entry name" value="PyrdxlP-dep_Trfase_small"/>
</dbReference>
<keyword evidence="4" id="KW-0663">Pyridoxal phosphate</keyword>
<dbReference type="SUPFAM" id="SSF53383">
    <property type="entry name" value="PLP-dependent transferases"/>
    <property type="match status" value="1"/>
</dbReference>
<dbReference type="InterPro" id="IPR004839">
    <property type="entry name" value="Aminotransferase_I/II_large"/>
</dbReference>
<dbReference type="Gene3D" id="3.40.640.10">
    <property type="entry name" value="Type I PLP-dependent aspartate aminotransferase-like (Major domain)"/>
    <property type="match status" value="1"/>
</dbReference>
<dbReference type="EC" id="2.6.1.83" evidence="7"/>
<dbReference type="FunFam" id="3.40.640.10:FF:000099">
    <property type="entry name" value="LL-diaminopimelate aminotransferase, chloroplastic"/>
    <property type="match status" value="1"/>
</dbReference>
<dbReference type="EMBL" id="KP739901">
    <property type="protein sequence ID" value="AKG25428.1"/>
    <property type="molecule type" value="mRNA"/>
</dbReference>
<feature type="domain" description="Aminotransferase class I/classII large" evidence="6">
    <location>
        <begin position="35"/>
        <end position="396"/>
    </location>
</feature>
<dbReference type="InterPro" id="IPR015421">
    <property type="entry name" value="PyrdxlP-dep_Trfase_major"/>
</dbReference>
<keyword evidence="3 7" id="KW-0808">Transferase</keyword>
<dbReference type="AlphaFoldDB" id="A0A0F7EWT7"/>
<comment type="cofactor">
    <cofactor evidence="1">
        <name>pyridoxal 5'-phosphate</name>
        <dbReference type="ChEBI" id="CHEBI:597326"/>
    </cofactor>
</comment>
<evidence type="ECO:0000313" key="7">
    <source>
        <dbReference type="EMBL" id="AKG25428.1"/>
    </source>
</evidence>
<sequence>MVKRNQHIAKLQPSYLFVQINEKKKAHLVKKPLAKLISLGIGDTTQPLFKELTESITSYATSLGTKEGYSGYSEWNGPEDLRKSIAKQFYDDKVSPDEIVLSDGSKPDLARIQLLFDHRVSIAVQDPVYPAYVDQAVIAGKTGTFDTEKQQYGNVVYLPCTPENNFFPDLNVPRTDLIFFCSPNNPTGACATRDQLTKLVNHALENNSIIIFDSAYREFIVDPSIPKTIYEIPGAEKCALETSSFSKLVGFTGVRLGWTVCPKKVLYEDGQPVYDDWKRVMGTTFNGASNVALEGGRATLANLDGMRKYIAYYMENAKVLRAVLEKKGLPIYGGDNSPYLWVKIVGKSSWDLFNSLLEQVDIVCTPGSGFGSCGEGFVRFSCFASHESVAEAAKRLETWNP</sequence>
<accession>A0A0F7EWT7</accession>
<dbReference type="GO" id="GO:0030170">
    <property type="term" value="F:pyridoxal phosphate binding"/>
    <property type="evidence" value="ECO:0007669"/>
    <property type="project" value="InterPro"/>
</dbReference>
<keyword evidence="2 7" id="KW-0032">Aminotransferase</keyword>
<evidence type="ECO:0000256" key="4">
    <source>
        <dbReference type="ARBA" id="ARBA00022898"/>
    </source>
</evidence>
<proteinExistence type="evidence at transcript level"/>
<evidence type="ECO:0000259" key="6">
    <source>
        <dbReference type="Pfam" id="PF00155"/>
    </source>
</evidence>
<dbReference type="Pfam" id="PF00155">
    <property type="entry name" value="Aminotran_1_2"/>
    <property type="match status" value="1"/>
</dbReference>
<dbReference type="PANTHER" id="PTHR43144">
    <property type="entry name" value="AMINOTRANSFERASE"/>
    <property type="match status" value="1"/>
</dbReference>
<dbReference type="GO" id="GO:0009862">
    <property type="term" value="P:systemic acquired resistance, salicylic acid mediated signaling pathway"/>
    <property type="evidence" value="ECO:0007669"/>
    <property type="project" value="UniProtKB-ARBA"/>
</dbReference>
<name>A0A0F7EWT7_9DINO</name>
<reference evidence="7" key="1">
    <citation type="journal article" date="2015" name="Proc. Natl. Acad. Sci. U.S.A.">
        <title>Endosymbiosis undone by stepwise elimination of the plastid in a parasitic dinoflagellate.</title>
        <authorList>
            <person name="Gornik S.G."/>
            <person name="Febrimarsa"/>
            <person name="Cassin A.M."/>
            <person name="MacRae J.I."/>
            <person name="Ramaprasad A."/>
            <person name="Rchiad Z."/>
            <person name="McConville M.J."/>
            <person name="Bacic A."/>
            <person name="McFadden G.I."/>
            <person name="Pain A."/>
            <person name="Waller R.F."/>
        </authorList>
    </citation>
    <scope>NUCLEOTIDE SEQUENCE</scope>
</reference>
<dbReference type="GO" id="GO:0010285">
    <property type="term" value="F:L,L-diaminopimelate aminotransferase activity"/>
    <property type="evidence" value="ECO:0007669"/>
    <property type="project" value="UniProtKB-EC"/>
</dbReference>
<evidence type="ECO:0000256" key="1">
    <source>
        <dbReference type="ARBA" id="ARBA00001933"/>
    </source>
</evidence>
<evidence type="ECO:0000256" key="3">
    <source>
        <dbReference type="ARBA" id="ARBA00022679"/>
    </source>
</evidence>
<evidence type="ECO:0000256" key="5">
    <source>
        <dbReference type="ARBA" id="ARBA00061511"/>
    </source>
</evidence>